<dbReference type="RefSeq" id="WP_110445742.1">
    <property type="nucleotide sequence ID" value="NZ_QGLG01000002.1"/>
</dbReference>
<dbReference type="Proteomes" id="UP000247698">
    <property type="component" value="Unassembled WGS sequence"/>
</dbReference>
<dbReference type="EMBL" id="QGLG01000002">
    <property type="protein sequence ID" value="PXY84117.1"/>
    <property type="molecule type" value="Genomic_DNA"/>
</dbReference>
<feature type="compositionally biased region" description="Basic and acidic residues" evidence="1">
    <location>
        <begin position="121"/>
        <end position="132"/>
    </location>
</feature>
<gene>
    <name evidence="2" type="ORF">DK873_02840</name>
</gene>
<organism evidence="2 3">
    <name type="scientific">Lactobacillus melliventris</name>
    <dbReference type="NCBI Taxonomy" id="1218507"/>
    <lineage>
        <taxon>Bacteria</taxon>
        <taxon>Bacillati</taxon>
        <taxon>Bacillota</taxon>
        <taxon>Bacilli</taxon>
        <taxon>Lactobacillales</taxon>
        <taxon>Lactobacillaceae</taxon>
        <taxon>Lactobacillus</taxon>
    </lineage>
</organism>
<evidence type="ECO:0008006" key="4">
    <source>
        <dbReference type="Google" id="ProtNLM"/>
    </source>
</evidence>
<evidence type="ECO:0000313" key="3">
    <source>
        <dbReference type="Proteomes" id="UP000247698"/>
    </source>
</evidence>
<accession>A0ABX5N0E1</accession>
<keyword evidence="3" id="KW-1185">Reference proteome</keyword>
<sequence>MTETTNNNSFKQVYKSTAKVPFEVWFAPKDAEVSYPFVEEAPDPKFKSPMFDWNKYCWFESDSKVQGEQISEMSQSLEKLKNDVASGKISDEAINKQIGTLVGLVSQSAIAQQAASQTTDNKPDSTTDGGAK</sequence>
<evidence type="ECO:0000256" key="1">
    <source>
        <dbReference type="SAM" id="MobiDB-lite"/>
    </source>
</evidence>
<evidence type="ECO:0000313" key="2">
    <source>
        <dbReference type="EMBL" id="PXY84117.1"/>
    </source>
</evidence>
<comment type="caution">
    <text evidence="2">The sequence shown here is derived from an EMBL/GenBank/DDBJ whole genome shotgun (WGS) entry which is preliminary data.</text>
</comment>
<feature type="region of interest" description="Disordered" evidence="1">
    <location>
        <begin position="112"/>
        <end position="132"/>
    </location>
</feature>
<name>A0ABX5N0E1_9LACO</name>
<protein>
    <recommendedName>
        <fullName evidence="4">Bacteriophage SP-beta YorD domain-containing protein</fullName>
    </recommendedName>
</protein>
<reference evidence="2 3" key="1">
    <citation type="submission" date="2018-05" db="EMBL/GenBank/DDBJ databases">
        <title>Reference genomes for bee gut microbiota database.</title>
        <authorList>
            <person name="Ellegaard K.M."/>
        </authorList>
    </citation>
    <scope>NUCLEOTIDE SEQUENCE [LARGE SCALE GENOMIC DNA]</scope>
    <source>
        <strain evidence="2 3">ESL0184</strain>
    </source>
</reference>
<proteinExistence type="predicted"/>